<evidence type="ECO:0000256" key="4">
    <source>
        <dbReference type="ARBA" id="ARBA00022833"/>
    </source>
</evidence>
<comment type="caution">
    <text evidence="8">The sequence shown here is derived from an EMBL/GenBank/DDBJ whole genome shotgun (WGS) entry which is preliminary data.</text>
</comment>
<feature type="zinc finger region" description="C3H1-type" evidence="5">
    <location>
        <begin position="54"/>
        <end position="76"/>
    </location>
</feature>
<sequence>MTVNQPKKKDERKRHTKPCKYFQTGTCPLSAALCDFAHIFSSSMPPDVHHSAQFCRFYDAGYCRNGNNCRFRHDPQHYLPVALDPNWINTPRVTLHEANYMPSQYISAYATPPTMLNPICYPPPFWAYESYPQYSPPPPPSHYYPTDFYTPVLQPDYNSRHNSTDSSSITSSLTTASDYPHATQVIIERDLQGPGVEVRNRPEYIVTPLDHDVASTLFSGSSGIAKAKIEDIQAIDFDNNKMQSDSSKPHSKAEHKPYKIVRCKFHRPPKKLCPKGGSCTFIHTNPLSLNNPKEVSREGVSSSGSEKTISPSTKKESEPKLCSPGHTLPPKPLTHIEAERQKGHFAVTWRVISGGVQMGVNKPDIAINLKSNVPTTTLSVADSVARLPVQSLDHSDMTRLSRKRTLSSPSRPTLALVPNSEVTCADNPSF</sequence>
<dbReference type="OrthoDB" id="411372at2759"/>
<dbReference type="Gene3D" id="3.30.1370.210">
    <property type="match status" value="1"/>
</dbReference>
<gene>
    <name evidence="8" type="ORF">J3R30DRAFT_2161224</name>
</gene>
<feature type="region of interest" description="Disordered" evidence="6">
    <location>
        <begin position="288"/>
        <end position="330"/>
    </location>
</feature>
<dbReference type="InterPro" id="IPR045877">
    <property type="entry name" value="ZFP36-like"/>
</dbReference>
<keyword evidence="2" id="KW-0677">Repeat</keyword>
<dbReference type="SMART" id="SM00356">
    <property type="entry name" value="ZnF_C3H1"/>
    <property type="match status" value="3"/>
</dbReference>
<dbReference type="PANTHER" id="PTHR12547">
    <property type="entry name" value="CCCH ZINC FINGER/TIS11-RELATED"/>
    <property type="match status" value="1"/>
</dbReference>
<dbReference type="EMBL" id="JAOTPV010000005">
    <property type="protein sequence ID" value="KAJ4482352.1"/>
    <property type="molecule type" value="Genomic_DNA"/>
</dbReference>
<dbReference type="InterPro" id="IPR036855">
    <property type="entry name" value="Znf_CCCH_sf"/>
</dbReference>
<reference evidence="8" key="1">
    <citation type="submission" date="2022-08" db="EMBL/GenBank/DDBJ databases">
        <title>A Global Phylogenomic Analysis of the Shiitake Genus Lentinula.</title>
        <authorList>
            <consortium name="DOE Joint Genome Institute"/>
            <person name="Sierra-Patev S."/>
            <person name="Min B."/>
            <person name="Naranjo-Ortiz M."/>
            <person name="Looney B."/>
            <person name="Konkel Z."/>
            <person name="Slot J.C."/>
            <person name="Sakamoto Y."/>
            <person name="Steenwyk J.L."/>
            <person name="Rokas A."/>
            <person name="Carro J."/>
            <person name="Camarero S."/>
            <person name="Ferreira P."/>
            <person name="Molpeceres G."/>
            <person name="Ruiz-Duenas F.J."/>
            <person name="Serrano A."/>
            <person name="Henrissat B."/>
            <person name="Drula E."/>
            <person name="Hughes K.W."/>
            <person name="Mata J.L."/>
            <person name="Ishikawa N.K."/>
            <person name="Vargas-Isla R."/>
            <person name="Ushijima S."/>
            <person name="Smith C.A."/>
            <person name="Ahrendt S."/>
            <person name="Andreopoulos W."/>
            <person name="He G."/>
            <person name="Labutti K."/>
            <person name="Lipzen A."/>
            <person name="Ng V."/>
            <person name="Riley R."/>
            <person name="Sandor L."/>
            <person name="Barry K."/>
            <person name="Martinez A.T."/>
            <person name="Xiao Y."/>
            <person name="Gibbons J.G."/>
            <person name="Terashima K."/>
            <person name="Grigoriev I.V."/>
            <person name="Hibbett D.S."/>
        </authorList>
    </citation>
    <scope>NUCLEOTIDE SEQUENCE</scope>
    <source>
        <strain evidence="8">JLM2183</strain>
    </source>
</reference>
<evidence type="ECO:0000256" key="1">
    <source>
        <dbReference type="ARBA" id="ARBA00022723"/>
    </source>
</evidence>
<name>A0A9W9AGR4_9AGAR</name>
<dbReference type="PROSITE" id="PS50103">
    <property type="entry name" value="ZF_C3H1"/>
    <property type="match status" value="3"/>
</dbReference>
<dbReference type="SUPFAM" id="SSF90229">
    <property type="entry name" value="CCCH zinc finger"/>
    <property type="match status" value="1"/>
</dbReference>
<keyword evidence="4 5" id="KW-0862">Zinc</keyword>
<organism evidence="8 9">
    <name type="scientific">Lentinula aciculospora</name>
    <dbReference type="NCBI Taxonomy" id="153920"/>
    <lineage>
        <taxon>Eukaryota</taxon>
        <taxon>Fungi</taxon>
        <taxon>Dikarya</taxon>
        <taxon>Basidiomycota</taxon>
        <taxon>Agaricomycotina</taxon>
        <taxon>Agaricomycetes</taxon>
        <taxon>Agaricomycetidae</taxon>
        <taxon>Agaricales</taxon>
        <taxon>Marasmiineae</taxon>
        <taxon>Omphalotaceae</taxon>
        <taxon>Lentinula</taxon>
    </lineage>
</organism>
<evidence type="ECO:0000256" key="2">
    <source>
        <dbReference type="ARBA" id="ARBA00022737"/>
    </source>
</evidence>
<accession>A0A9W9AGR4</accession>
<evidence type="ECO:0000313" key="9">
    <source>
        <dbReference type="Proteomes" id="UP001150266"/>
    </source>
</evidence>
<feature type="domain" description="C3H1-type" evidence="7">
    <location>
        <begin position="257"/>
        <end position="286"/>
    </location>
</feature>
<keyword evidence="3 5" id="KW-0863">Zinc-finger</keyword>
<evidence type="ECO:0000256" key="5">
    <source>
        <dbReference type="PROSITE-ProRule" id="PRU00723"/>
    </source>
</evidence>
<evidence type="ECO:0000259" key="7">
    <source>
        <dbReference type="PROSITE" id="PS50103"/>
    </source>
</evidence>
<dbReference type="InterPro" id="IPR000571">
    <property type="entry name" value="Znf_CCCH"/>
</dbReference>
<feature type="zinc finger region" description="C3H1-type" evidence="5">
    <location>
        <begin position="13"/>
        <end position="41"/>
    </location>
</feature>
<proteinExistence type="predicted"/>
<feature type="domain" description="C3H1-type" evidence="7">
    <location>
        <begin position="54"/>
        <end position="76"/>
    </location>
</feature>
<protein>
    <recommendedName>
        <fullName evidence="7">C3H1-type domain-containing protein</fullName>
    </recommendedName>
</protein>
<keyword evidence="1 5" id="KW-0479">Metal-binding</keyword>
<keyword evidence="9" id="KW-1185">Reference proteome</keyword>
<evidence type="ECO:0000256" key="6">
    <source>
        <dbReference type="SAM" id="MobiDB-lite"/>
    </source>
</evidence>
<dbReference type="AlphaFoldDB" id="A0A9W9AGR4"/>
<dbReference type="GO" id="GO:0003729">
    <property type="term" value="F:mRNA binding"/>
    <property type="evidence" value="ECO:0007669"/>
    <property type="project" value="InterPro"/>
</dbReference>
<feature type="domain" description="C3H1-type" evidence="7">
    <location>
        <begin position="13"/>
        <end position="41"/>
    </location>
</feature>
<evidence type="ECO:0000256" key="3">
    <source>
        <dbReference type="ARBA" id="ARBA00022771"/>
    </source>
</evidence>
<evidence type="ECO:0000313" key="8">
    <source>
        <dbReference type="EMBL" id="KAJ4482352.1"/>
    </source>
</evidence>
<dbReference type="GO" id="GO:0008270">
    <property type="term" value="F:zinc ion binding"/>
    <property type="evidence" value="ECO:0007669"/>
    <property type="project" value="UniProtKB-KW"/>
</dbReference>
<feature type="zinc finger region" description="C3H1-type" evidence="5">
    <location>
        <begin position="257"/>
        <end position="286"/>
    </location>
</feature>
<dbReference type="Proteomes" id="UP001150266">
    <property type="component" value="Unassembled WGS sequence"/>
</dbReference>